<reference evidence="2" key="1">
    <citation type="journal article" date="2021" name="New Phytol.">
        <title>Evolutionary innovations through gain and loss of genes in the ectomycorrhizal Boletales.</title>
        <authorList>
            <person name="Wu G."/>
            <person name="Miyauchi S."/>
            <person name="Morin E."/>
            <person name="Kuo A."/>
            <person name="Drula E."/>
            <person name="Varga T."/>
            <person name="Kohler A."/>
            <person name="Feng B."/>
            <person name="Cao Y."/>
            <person name="Lipzen A."/>
            <person name="Daum C."/>
            <person name="Hundley H."/>
            <person name="Pangilinan J."/>
            <person name="Johnson J."/>
            <person name="Barry K."/>
            <person name="LaButti K."/>
            <person name="Ng V."/>
            <person name="Ahrendt S."/>
            <person name="Min B."/>
            <person name="Choi I.G."/>
            <person name="Park H."/>
            <person name="Plett J.M."/>
            <person name="Magnuson J."/>
            <person name="Spatafora J.W."/>
            <person name="Nagy L.G."/>
            <person name="Henrissat B."/>
            <person name="Grigoriev I.V."/>
            <person name="Yang Z.L."/>
            <person name="Xu J."/>
            <person name="Martin F.M."/>
        </authorList>
    </citation>
    <scope>NUCLEOTIDE SEQUENCE</scope>
    <source>
        <strain evidence="2">KKN 215</strain>
    </source>
</reference>
<dbReference type="AlphaFoldDB" id="A0A8K0UTN5"/>
<organism evidence="2 3">
    <name type="scientific">Cristinia sonorae</name>
    <dbReference type="NCBI Taxonomy" id="1940300"/>
    <lineage>
        <taxon>Eukaryota</taxon>
        <taxon>Fungi</taxon>
        <taxon>Dikarya</taxon>
        <taxon>Basidiomycota</taxon>
        <taxon>Agaricomycotina</taxon>
        <taxon>Agaricomycetes</taxon>
        <taxon>Agaricomycetidae</taxon>
        <taxon>Agaricales</taxon>
        <taxon>Pleurotineae</taxon>
        <taxon>Stephanosporaceae</taxon>
        <taxon>Cristinia</taxon>
    </lineage>
</organism>
<feature type="compositionally biased region" description="Pro residues" evidence="1">
    <location>
        <begin position="218"/>
        <end position="228"/>
    </location>
</feature>
<gene>
    <name evidence="2" type="ORF">BXZ70DRAFT_922806</name>
</gene>
<dbReference type="Proteomes" id="UP000813824">
    <property type="component" value="Unassembled WGS sequence"/>
</dbReference>
<dbReference type="EMBL" id="JAEVFJ010000006">
    <property type="protein sequence ID" value="KAH8103811.1"/>
    <property type="molecule type" value="Genomic_DNA"/>
</dbReference>
<feature type="region of interest" description="Disordered" evidence="1">
    <location>
        <begin position="328"/>
        <end position="439"/>
    </location>
</feature>
<sequence>MSLDQNLFTLSVTPHPEDASVLDLVDPSGNAHYRKQRISGQAYKIEVYDPHSESLLATVTAPSATSKHKTIELHNPSKIVELKYTGTLSFKWKFAWEVHEFEWKREECYILRKPDPAVLVAVTKEPAGRIKTSTVQILDYNLNRFDIDDRKGLEIVILSALLSFQDTNDAYHTPTPTPSGATPATSPPTSPPMPTPADPLATTSDLVHSLPNVGRGNGPPPTIPPKPAPKTGIERIAELHMLKTLQGEGEANEVEVGIEGTVDDYAKYSDGLLKDDAMLFITLRSFSAQQVPKVLAVVEQMKRIRHKAGIAETDPLFQYVVYDTPKPKGPKRINLDDAPPKKGYTPPTSLSVHLSKIDMPELQPRVDPSHGSAPSISGSTKPRPPTIHEPAPSMPVVGTSGGGKQKPEKEKPAKTGGFGSILGMGKSDGKKTDSKHKKA</sequence>
<feature type="compositionally biased region" description="Pro residues" evidence="1">
    <location>
        <begin position="185"/>
        <end position="197"/>
    </location>
</feature>
<name>A0A8K0UTN5_9AGAR</name>
<evidence type="ECO:0000313" key="2">
    <source>
        <dbReference type="EMBL" id="KAH8103811.1"/>
    </source>
</evidence>
<proteinExistence type="predicted"/>
<evidence type="ECO:0000313" key="3">
    <source>
        <dbReference type="Proteomes" id="UP000813824"/>
    </source>
</evidence>
<comment type="caution">
    <text evidence="2">The sequence shown here is derived from an EMBL/GenBank/DDBJ whole genome shotgun (WGS) entry which is preliminary data.</text>
</comment>
<dbReference type="OrthoDB" id="3357341at2759"/>
<keyword evidence="3" id="KW-1185">Reference proteome</keyword>
<feature type="region of interest" description="Disordered" evidence="1">
    <location>
        <begin position="169"/>
        <end position="230"/>
    </location>
</feature>
<accession>A0A8K0UTN5</accession>
<protein>
    <submittedName>
        <fullName evidence="2">Uncharacterized protein</fullName>
    </submittedName>
</protein>
<evidence type="ECO:0000256" key="1">
    <source>
        <dbReference type="SAM" id="MobiDB-lite"/>
    </source>
</evidence>